<dbReference type="GO" id="GO:0005634">
    <property type="term" value="C:nucleus"/>
    <property type="evidence" value="ECO:0007669"/>
    <property type="project" value="UniProtKB-SubCell"/>
</dbReference>
<evidence type="ECO:0000256" key="7">
    <source>
        <dbReference type="PROSITE-ProRule" id="PRU01313"/>
    </source>
</evidence>
<evidence type="ECO:0000256" key="4">
    <source>
        <dbReference type="ARBA" id="ARBA00023125"/>
    </source>
</evidence>
<keyword evidence="4 7" id="KW-0238">DNA-binding</keyword>
<evidence type="ECO:0000256" key="2">
    <source>
        <dbReference type="ARBA" id="ARBA00010852"/>
    </source>
</evidence>
<evidence type="ECO:0000313" key="10">
    <source>
        <dbReference type="EMBL" id="CAB3266919.1"/>
    </source>
</evidence>
<dbReference type="InterPro" id="IPR013761">
    <property type="entry name" value="SAM/pointed_sf"/>
</dbReference>
<feature type="domain" description="Grh/CP2 DB" evidence="9">
    <location>
        <begin position="50"/>
        <end position="285"/>
    </location>
</feature>
<dbReference type="EMBL" id="LR791057">
    <property type="protein sequence ID" value="CAB3266919.1"/>
    <property type="molecule type" value="mRNA"/>
</dbReference>
<evidence type="ECO:0000256" key="6">
    <source>
        <dbReference type="ARBA" id="ARBA00023242"/>
    </source>
</evidence>
<accession>A0A6F9DUV9</accession>
<dbReference type="PANTHER" id="PTHR11037">
    <property type="entry name" value="TRANSCRIPTION FACTOR CP2"/>
    <property type="match status" value="1"/>
</dbReference>
<dbReference type="SUPFAM" id="SSF47769">
    <property type="entry name" value="SAM/Pointed domain"/>
    <property type="match status" value="1"/>
</dbReference>
<dbReference type="InterPro" id="IPR057520">
    <property type="entry name" value="GRHL1/CP2_C"/>
</dbReference>
<evidence type="ECO:0000259" key="9">
    <source>
        <dbReference type="PROSITE" id="PS51968"/>
    </source>
</evidence>
<feature type="region of interest" description="Disordered" evidence="8">
    <location>
        <begin position="225"/>
        <end position="250"/>
    </location>
</feature>
<evidence type="ECO:0000256" key="1">
    <source>
        <dbReference type="ARBA" id="ARBA00004123"/>
    </source>
</evidence>
<evidence type="ECO:0000256" key="5">
    <source>
        <dbReference type="ARBA" id="ARBA00023163"/>
    </source>
</evidence>
<feature type="compositionally biased region" description="Basic and acidic residues" evidence="8">
    <location>
        <begin position="226"/>
        <end position="249"/>
    </location>
</feature>
<dbReference type="GO" id="GO:0000978">
    <property type="term" value="F:RNA polymerase II cis-regulatory region sequence-specific DNA binding"/>
    <property type="evidence" value="ECO:0007669"/>
    <property type="project" value="TreeGrafter"/>
</dbReference>
<sequence length="530" mass="59764">MDGMESDLVKDFDNNLSGLGLELGANAYNMSEVLNLPIFKQESILGGNQGLPPFQYMLCAPTSPATKVYEETLTYLNQGQSYEIKLKKLRDMPDMGALNLVKSQLRVVFHDRRLQYTEYAQFQSWRLNRPGDRLLNIDVPMSVGVIQPKENPDQVNLVEFVWDLDKEASVWVQVHCISTEFTARKHGGEKGVPFRIQIDTYTVDTNGEMGQHVHSASCQIKVFKPKGADRKQKTDKDKMERRSAQEKLKYQPSYDSTLLSECTPNYIQSEQIEEVKEILTSQPRNRIMDQANDMSGQRLDFSILQQNTNNLSYPDKRCRSIVTYNPSIESSIPPPPPCAPMNASTSSQQERPPSAPNLTQKQEVLVGFATVAQTQDWLQRNRFGSFIKTFNNYTGADLLTLSRDDITQICGHADGIRLYNALRAKNVQPRLTLYLTPATIGGDNELCIYKAYYLERATVAELAKATSDCIFDTGEGSRPNISRILYQPPRSSIHVLVTDEVVSLMKDESSFTVSLVKNEVSSGFQIILKP</sequence>
<comment type="similarity">
    <text evidence="2">Belongs to the grh/CP2 family. CP2 subfamily.</text>
</comment>
<dbReference type="InterPro" id="IPR041418">
    <property type="entry name" value="SAM_3"/>
</dbReference>
<dbReference type="Pfam" id="PF25416">
    <property type="entry name" value="GRHL1_C"/>
    <property type="match status" value="1"/>
</dbReference>
<dbReference type="Gene3D" id="1.10.150.50">
    <property type="entry name" value="Transcription Factor, Ets-1"/>
    <property type="match status" value="1"/>
</dbReference>
<dbReference type="Pfam" id="PF04516">
    <property type="entry name" value="CP2"/>
    <property type="match status" value="1"/>
</dbReference>
<feature type="region of interest" description="Disordered" evidence="8">
    <location>
        <begin position="328"/>
        <end position="357"/>
    </location>
</feature>
<evidence type="ECO:0000256" key="8">
    <source>
        <dbReference type="SAM" id="MobiDB-lite"/>
    </source>
</evidence>
<name>A0A6F9DUV9_9ASCI</name>
<dbReference type="GO" id="GO:0001228">
    <property type="term" value="F:DNA-binding transcription activator activity, RNA polymerase II-specific"/>
    <property type="evidence" value="ECO:0007669"/>
    <property type="project" value="TreeGrafter"/>
</dbReference>
<keyword evidence="6 7" id="KW-0539">Nucleus</keyword>
<keyword evidence="3" id="KW-0805">Transcription regulation</keyword>
<dbReference type="FunFam" id="1.10.150.50:FF:000086">
    <property type="entry name" value="Alpha-globin transcription factor CP2"/>
    <property type="match status" value="1"/>
</dbReference>
<organism evidence="10">
    <name type="scientific">Phallusia mammillata</name>
    <dbReference type="NCBI Taxonomy" id="59560"/>
    <lineage>
        <taxon>Eukaryota</taxon>
        <taxon>Metazoa</taxon>
        <taxon>Chordata</taxon>
        <taxon>Tunicata</taxon>
        <taxon>Ascidiacea</taxon>
        <taxon>Phlebobranchia</taxon>
        <taxon>Ascidiidae</taxon>
        <taxon>Phallusia</taxon>
    </lineage>
</organism>
<protein>
    <submittedName>
        <fullName evidence="10">Transcription factor CP2-like</fullName>
    </submittedName>
</protein>
<proteinExistence type="evidence at transcript level"/>
<comment type="subcellular location">
    <subcellularLocation>
        <location evidence="1 7">Nucleus</location>
    </subcellularLocation>
</comment>
<dbReference type="PROSITE" id="PS51968">
    <property type="entry name" value="GRH_CP2_DB"/>
    <property type="match status" value="1"/>
</dbReference>
<dbReference type="PANTHER" id="PTHR11037:SF21">
    <property type="entry name" value="GEMINI, ISOFORM C"/>
    <property type="match status" value="1"/>
</dbReference>
<dbReference type="InterPro" id="IPR040167">
    <property type="entry name" value="TF_CP2-like"/>
</dbReference>
<reference evidence="10" key="1">
    <citation type="submission" date="2020-04" db="EMBL/GenBank/DDBJ databases">
        <authorList>
            <person name="Neveu A P."/>
        </authorList>
    </citation>
    <scope>NUCLEOTIDE SEQUENCE</scope>
    <source>
        <tissue evidence="10">Whole embryo</tissue>
    </source>
</reference>
<dbReference type="Pfam" id="PF18016">
    <property type="entry name" value="SAM_3"/>
    <property type="match status" value="1"/>
</dbReference>
<dbReference type="AlphaFoldDB" id="A0A6F9DUV9"/>
<gene>
    <name evidence="10" type="primary">Tfcp2</name>
</gene>
<evidence type="ECO:0000256" key="3">
    <source>
        <dbReference type="ARBA" id="ARBA00023015"/>
    </source>
</evidence>
<feature type="compositionally biased region" description="Polar residues" evidence="8">
    <location>
        <begin position="342"/>
        <end position="357"/>
    </location>
</feature>
<dbReference type="InterPro" id="IPR007604">
    <property type="entry name" value="CP2"/>
</dbReference>
<keyword evidence="5" id="KW-0804">Transcription</keyword>